<feature type="region of interest" description="Disordered" evidence="1">
    <location>
        <begin position="217"/>
        <end position="244"/>
    </location>
</feature>
<evidence type="ECO:0000313" key="3">
    <source>
        <dbReference type="Proteomes" id="UP000593567"/>
    </source>
</evidence>
<protein>
    <submittedName>
        <fullName evidence="2">Uncharacterized protein</fullName>
    </submittedName>
</protein>
<evidence type="ECO:0000256" key="1">
    <source>
        <dbReference type="SAM" id="MobiDB-lite"/>
    </source>
</evidence>
<feature type="compositionally biased region" description="Polar residues" evidence="1">
    <location>
        <begin position="44"/>
        <end position="57"/>
    </location>
</feature>
<name>A0A7J7JM59_BUGNE</name>
<organism evidence="2 3">
    <name type="scientific">Bugula neritina</name>
    <name type="common">Brown bryozoan</name>
    <name type="synonym">Sertularia neritina</name>
    <dbReference type="NCBI Taxonomy" id="10212"/>
    <lineage>
        <taxon>Eukaryota</taxon>
        <taxon>Metazoa</taxon>
        <taxon>Spiralia</taxon>
        <taxon>Lophotrochozoa</taxon>
        <taxon>Bryozoa</taxon>
        <taxon>Gymnolaemata</taxon>
        <taxon>Cheilostomatida</taxon>
        <taxon>Flustrina</taxon>
        <taxon>Buguloidea</taxon>
        <taxon>Bugulidae</taxon>
        <taxon>Bugula</taxon>
    </lineage>
</organism>
<gene>
    <name evidence="2" type="ORF">EB796_014326</name>
</gene>
<evidence type="ECO:0000313" key="2">
    <source>
        <dbReference type="EMBL" id="KAF6027370.1"/>
    </source>
</evidence>
<accession>A0A7J7JM59</accession>
<sequence length="255" mass="28099">MEEMPTARYDTDSYAEDDDDVFEHNFVDSGIQSFGIHSGEYDTSEMSQLSDHTPSTCTDGDDSSTEEGEEFVTAEFKLEDDDSPTSNPIDIPNTKWSAVTLSGAVAPVSAAAASAPTTASHSLLNRRQTVLGETQGERPHSGYGRMQGTDGQMANVTGPLPDVVPHRGLRSRAFSESALLSSYTLRQMGTNLRDISDEFCTLSLRRRHNQQNLVQQVQQQNVDRRGNSRETAENVNPGRRRNSLLNKLFGDPLKE</sequence>
<feature type="compositionally biased region" description="Acidic residues" evidence="1">
    <location>
        <begin position="59"/>
        <end position="70"/>
    </location>
</feature>
<feature type="region of interest" description="Disordered" evidence="1">
    <location>
        <begin position="34"/>
        <end position="70"/>
    </location>
</feature>
<keyword evidence="3" id="KW-1185">Reference proteome</keyword>
<comment type="caution">
    <text evidence="2">The sequence shown here is derived from an EMBL/GenBank/DDBJ whole genome shotgun (WGS) entry which is preliminary data.</text>
</comment>
<feature type="compositionally biased region" description="Basic and acidic residues" evidence="1">
    <location>
        <begin position="222"/>
        <end position="232"/>
    </location>
</feature>
<proteinExistence type="predicted"/>
<dbReference type="Proteomes" id="UP000593567">
    <property type="component" value="Unassembled WGS sequence"/>
</dbReference>
<reference evidence="2" key="1">
    <citation type="submission" date="2020-06" db="EMBL/GenBank/DDBJ databases">
        <title>Draft genome of Bugula neritina, a colonial animal packing powerful symbionts and potential medicines.</title>
        <authorList>
            <person name="Rayko M."/>
        </authorList>
    </citation>
    <scope>NUCLEOTIDE SEQUENCE [LARGE SCALE GENOMIC DNA]</scope>
    <source>
        <strain evidence="2">Kwan_BN1</strain>
    </source>
</reference>
<dbReference type="AlphaFoldDB" id="A0A7J7JM59"/>
<dbReference type="EMBL" id="VXIV02002102">
    <property type="protein sequence ID" value="KAF6027370.1"/>
    <property type="molecule type" value="Genomic_DNA"/>
</dbReference>